<dbReference type="RefSeq" id="WP_105393072.1">
    <property type="nucleotide sequence ID" value="NZ_PUIQ01000055.1"/>
</dbReference>
<feature type="compositionally biased region" description="Polar residues" evidence="1">
    <location>
        <begin position="137"/>
        <end position="149"/>
    </location>
</feature>
<dbReference type="Pfam" id="PF13365">
    <property type="entry name" value="Trypsin_2"/>
    <property type="match status" value="1"/>
</dbReference>
<organism evidence="2 3">
    <name type="scientific">Burkholderia cepacia</name>
    <name type="common">Pseudomonas cepacia</name>
    <dbReference type="NCBI Taxonomy" id="292"/>
    <lineage>
        <taxon>Bacteria</taxon>
        <taxon>Pseudomonadati</taxon>
        <taxon>Pseudomonadota</taxon>
        <taxon>Betaproteobacteria</taxon>
        <taxon>Burkholderiales</taxon>
        <taxon>Burkholderiaceae</taxon>
        <taxon>Burkholderia</taxon>
        <taxon>Burkholderia cepacia complex</taxon>
    </lineage>
</organism>
<accession>A0A2S8IAL4</accession>
<proteinExistence type="predicted"/>
<feature type="compositionally biased region" description="Polar residues" evidence="1">
    <location>
        <begin position="257"/>
        <end position="267"/>
    </location>
</feature>
<feature type="compositionally biased region" description="Polar residues" evidence="1">
    <location>
        <begin position="315"/>
        <end position="327"/>
    </location>
</feature>
<feature type="region of interest" description="Disordered" evidence="1">
    <location>
        <begin position="236"/>
        <end position="336"/>
    </location>
</feature>
<feature type="compositionally biased region" description="Low complexity" evidence="1">
    <location>
        <begin position="297"/>
        <end position="314"/>
    </location>
</feature>
<feature type="compositionally biased region" description="Polar residues" evidence="1">
    <location>
        <begin position="236"/>
        <end position="249"/>
    </location>
</feature>
<name>A0A2S8IAL4_BURCE</name>
<dbReference type="Gene3D" id="2.40.10.10">
    <property type="entry name" value="Trypsin-like serine proteases"/>
    <property type="match status" value="2"/>
</dbReference>
<dbReference type="AlphaFoldDB" id="A0A2S8IAL4"/>
<dbReference type="InterPro" id="IPR009003">
    <property type="entry name" value="Peptidase_S1_PA"/>
</dbReference>
<reference evidence="2 3" key="1">
    <citation type="submission" date="2018-02" db="EMBL/GenBank/DDBJ databases">
        <title>Draft genome sequencing of Burkholderia cepacia Y14-15.</title>
        <authorList>
            <person name="Zheng B.-X."/>
        </authorList>
    </citation>
    <scope>NUCLEOTIDE SEQUENCE [LARGE SCALE GENOMIC DNA]</scope>
    <source>
        <strain evidence="2 3">Y14-15</strain>
    </source>
</reference>
<evidence type="ECO:0000313" key="2">
    <source>
        <dbReference type="EMBL" id="PQP11820.1"/>
    </source>
</evidence>
<comment type="caution">
    <text evidence="2">The sequence shown here is derived from an EMBL/GenBank/DDBJ whole genome shotgun (WGS) entry which is preliminary data.</text>
</comment>
<dbReference type="PANTHER" id="PTHR36234">
    <property type="entry name" value="LYSYL ENDOPEPTIDASE"/>
    <property type="match status" value="1"/>
</dbReference>
<sequence>MIFGIDSRQSPFLYSNQDSKQITNSTAVGQIKNRNTGVFGTAFRIDQNTFMTNAHVLAGNPKDYSVTFHDKYGNPTEVDVNNQLARSQPEIDPNKGGFDYALFSVMPQQLDRIKSTPKLELDPNGVTPGQSVYMPQYSGSNGRKTIATSDSEKSHGIREVEQLSTSNMLIGDRWHRNGVLHQLDAERGASGSPIISADTHKVVALQSTVSNGNGDSDRNTGANMFNIFPEIKRFLDQNNSKPSNSQIGNLPSRIDNSRQNNQQSGANNWDPHPQSHPSASAYNAGSDFQNSAWGRLSSGKSGSQSTSPASATTGNSRPQAQTTTAQNDGPVHGQSIISNGQQRVYNEKSRLWEHAYNPQVSRKANDTVWYNNQFMTQSEASSQYDRTRWARA</sequence>
<dbReference type="InterPro" id="IPR043504">
    <property type="entry name" value="Peptidase_S1_PA_chymotrypsin"/>
</dbReference>
<dbReference type="Proteomes" id="UP000238206">
    <property type="component" value="Unassembled WGS sequence"/>
</dbReference>
<feature type="region of interest" description="Disordered" evidence="1">
    <location>
        <begin position="118"/>
        <end position="154"/>
    </location>
</feature>
<dbReference type="PANTHER" id="PTHR36234:SF5">
    <property type="entry name" value="LYSYL ENDOPEPTIDASE"/>
    <property type="match status" value="1"/>
</dbReference>
<gene>
    <name evidence="2" type="ORF">C5615_31260</name>
</gene>
<dbReference type="SUPFAM" id="SSF50494">
    <property type="entry name" value="Trypsin-like serine proteases"/>
    <property type="match status" value="1"/>
</dbReference>
<evidence type="ECO:0008006" key="4">
    <source>
        <dbReference type="Google" id="ProtNLM"/>
    </source>
</evidence>
<evidence type="ECO:0000256" key="1">
    <source>
        <dbReference type="SAM" id="MobiDB-lite"/>
    </source>
</evidence>
<dbReference type="EMBL" id="PUIQ01000055">
    <property type="protein sequence ID" value="PQP11820.1"/>
    <property type="molecule type" value="Genomic_DNA"/>
</dbReference>
<protein>
    <recommendedName>
        <fullName evidence="4">Serine protease</fullName>
    </recommendedName>
</protein>
<feature type="compositionally biased region" description="Polar residues" evidence="1">
    <location>
        <begin position="275"/>
        <end position="292"/>
    </location>
</feature>
<evidence type="ECO:0000313" key="3">
    <source>
        <dbReference type="Proteomes" id="UP000238206"/>
    </source>
</evidence>